<dbReference type="SMART" id="SM00671">
    <property type="entry name" value="SEL1"/>
    <property type="match status" value="3"/>
</dbReference>
<dbReference type="Gene3D" id="1.25.40.10">
    <property type="entry name" value="Tetratricopeptide repeat domain"/>
    <property type="match status" value="1"/>
</dbReference>
<dbReference type="PANTHER" id="PTHR11102:SF147">
    <property type="entry name" value="SEL1L ADAPTOR SUBUNIT OF ERAD E3 UBIQUITIN LIGASE"/>
    <property type="match status" value="1"/>
</dbReference>
<dbReference type="PANTHER" id="PTHR11102">
    <property type="entry name" value="SEL-1-LIKE PROTEIN"/>
    <property type="match status" value="1"/>
</dbReference>
<sequence>MFIKGFKNMKKIILASLIALSSNFAMAEMATNSVDPAFAKIESMVKANNMKGAYQELDKLAKTGNSQAIYNLAYLTQTGQGTAKDEKKAIKLYEESAKKGYPVANYVLGKNYMAGTLGLKQDTQKAKQYLEKASSQGFDDASVDLAVLLFAEGTPASEKLGLKKLDPLVKKGNYQAIHAKALYDISQGFKTKNEAPIKQGLKSIQELAQKGYIPALMAVGNMFANGNIVPQNLPEAKKIFTALAKENIPQAKESLAVVDKMIAEQEKNPPKAAEKKS</sequence>
<accession>A0A811G8W9</accession>
<protein>
    <submittedName>
        <fullName evidence="2">Sel1 repeat protein</fullName>
    </submittedName>
</protein>
<dbReference type="InterPro" id="IPR006597">
    <property type="entry name" value="Sel1-like"/>
</dbReference>
<reference evidence="2 3" key="1">
    <citation type="submission" date="2020-02" db="EMBL/GenBank/DDBJ databases">
        <authorList>
            <person name="Chaudhuri R."/>
        </authorList>
    </citation>
    <scope>NUCLEOTIDE SEQUENCE [LARGE SCALE GENOMIC DNA]</scope>
    <source>
        <strain evidence="2">SFB21</strain>
    </source>
</reference>
<evidence type="ECO:0000313" key="3">
    <source>
        <dbReference type="Proteomes" id="UP000489961"/>
    </source>
</evidence>
<keyword evidence="1" id="KW-0732">Signal</keyword>
<proteinExistence type="predicted"/>
<evidence type="ECO:0000256" key="1">
    <source>
        <dbReference type="SAM" id="SignalP"/>
    </source>
</evidence>
<dbReference type="InterPro" id="IPR011990">
    <property type="entry name" value="TPR-like_helical_dom_sf"/>
</dbReference>
<dbReference type="SUPFAM" id="SSF81901">
    <property type="entry name" value="HCP-like"/>
    <property type="match status" value="2"/>
</dbReference>
<organism evidence="2 3">
    <name type="scientific">Acinetobacter bouvetii</name>
    <dbReference type="NCBI Taxonomy" id="202951"/>
    <lineage>
        <taxon>Bacteria</taxon>
        <taxon>Pseudomonadati</taxon>
        <taxon>Pseudomonadota</taxon>
        <taxon>Gammaproteobacteria</taxon>
        <taxon>Moraxellales</taxon>
        <taxon>Moraxellaceae</taxon>
        <taxon>Acinetobacter</taxon>
    </lineage>
</organism>
<dbReference type="Proteomes" id="UP000489961">
    <property type="component" value="Unassembled WGS sequence"/>
</dbReference>
<dbReference type="AlphaFoldDB" id="A0A811G8W9"/>
<dbReference type="GO" id="GO:0036503">
    <property type="term" value="P:ERAD pathway"/>
    <property type="evidence" value="ECO:0007669"/>
    <property type="project" value="TreeGrafter"/>
</dbReference>
<dbReference type="EMBL" id="CADDTS010000012">
    <property type="protein sequence ID" value="CAB1209865.1"/>
    <property type="molecule type" value="Genomic_DNA"/>
</dbReference>
<evidence type="ECO:0000313" key="2">
    <source>
        <dbReference type="EMBL" id="CAB1209865.1"/>
    </source>
</evidence>
<feature type="chain" id="PRO_5032781625" evidence="1">
    <location>
        <begin position="28"/>
        <end position="277"/>
    </location>
</feature>
<dbReference type="InterPro" id="IPR050767">
    <property type="entry name" value="Sel1_AlgK"/>
</dbReference>
<feature type="signal peptide" evidence="1">
    <location>
        <begin position="1"/>
        <end position="27"/>
    </location>
</feature>
<gene>
    <name evidence="2" type="ORF">SFB21_0644</name>
</gene>
<comment type="caution">
    <text evidence="2">The sequence shown here is derived from an EMBL/GenBank/DDBJ whole genome shotgun (WGS) entry which is preliminary data.</text>
</comment>
<name>A0A811G8W9_9GAMM</name>
<dbReference type="Pfam" id="PF08238">
    <property type="entry name" value="Sel1"/>
    <property type="match status" value="3"/>
</dbReference>